<name>A0A5B7FZI6_PORTR</name>
<feature type="transmembrane region" description="Helical" evidence="1">
    <location>
        <begin position="126"/>
        <end position="159"/>
    </location>
</feature>
<evidence type="ECO:0000313" key="3">
    <source>
        <dbReference type="Proteomes" id="UP000324222"/>
    </source>
</evidence>
<keyword evidence="1" id="KW-0472">Membrane</keyword>
<dbReference type="AlphaFoldDB" id="A0A5B7FZI6"/>
<feature type="transmembrane region" description="Helical" evidence="1">
    <location>
        <begin position="94"/>
        <end position="120"/>
    </location>
</feature>
<keyword evidence="1" id="KW-1133">Transmembrane helix</keyword>
<accession>A0A5B7FZI6</accession>
<gene>
    <name evidence="2" type="ORF">E2C01_044567</name>
</gene>
<keyword evidence="1" id="KW-0812">Transmembrane</keyword>
<dbReference type="Proteomes" id="UP000324222">
    <property type="component" value="Unassembled WGS sequence"/>
</dbReference>
<keyword evidence="3" id="KW-1185">Reference proteome</keyword>
<protein>
    <submittedName>
        <fullName evidence="2">Uncharacterized protein</fullName>
    </submittedName>
</protein>
<comment type="caution">
    <text evidence="2">The sequence shown here is derived from an EMBL/GenBank/DDBJ whole genome shotgun (WGS) entry which is preliminary data.</text>
</comment>
<evidence type="ECO:0000313" key="2">
    <source>
        <dbReference type="EMBL" id="MPC50737.1"/>
    </source>
</evidence>
<dbReference type="EMBL" id="VSRR010009698">
    <property type="protein sequence ID" value="MPC50737.1"/>
    <property type="molecule type" value="Genomic_DNA"/>
</dbReference>
<sequence length="209" mass="21930">MGRPRHPRHRIYNIRPVSVSRINFREVGRRGCCGLSCRVGCDGEGVGRAVDRRAENRDGCVGGGIGSPGSWESGYCAAGSVGRSGYDRCVSRDVVVPVVVMVVVVPVVVMVVVVPVVVMVVVVPVVVMVVVVPVVVMVVVVVVVVVPLVVVVMVVPVVVMVDVVEGAVVVGICVEDSGVMAGVRDVEERGRVVALGAVEPSLVFVELQE</sequence>
<proteinExistence type="predicted"/>
<reference evidence="2 3" key="1">
    <citation type="submission" date="2019-05" db="EMBL/GenBank/DDBJ databases">
        <title>Another draft genome of Portunus trituberculatus and its Hox gene families provides insights of decapod evolution.</title>
        <authorList>
            <person name="Jeong J.-H."/>
            <person name="Song I."/>
            <person name="Kim S."/>
            <person name="Choi T."/>
            <person name="Kim D."/>
            <person name="Ryu S."/>
            <person name="Kim W."/>
        </authorList>
    </citation>
    <scope>NUCLEOTIDE SEQUENCE [LARGE SCALE GENOMIC DNA]</scope>
    <source>
        <tissue evidence="2">Muscle</tissue>
    </source>
</reference>
<organism evidence="2 3">
    <name type="scientific">Portunus trituberculatus</name>
    <name type="common">Swimming crab</name>
    <name type="synonym">Neptunus trituberculatus</name>
    <dbReference type="NCBI Taxonomy" id="210409"/>
    <lineage>
        <taxon>Eukaryota</taxon>
        <taxon>Metazoa</taxon>
        <taxon>Ecdysozoa</taxon>
        <taxon>Arthropoda</taxon>
        <taxon>Crustacea</taxon>
        <taxon>Multicrustacea</taxon>
        <taxon>Malacostraca</taxon>
        <taxon>Eumalacostraca</taxon>
        <taxon>Eucarida</taxon>
        <taxon>Decapoda</taxon>
        <taxon>Pleocyemata</taxon>
        <taxon>Brachyura</taxon>
        <taxon>Eubrachyura</taxon>
        <taxon>Portunoidea</taxon>
        <taxon>Portunidae</taxon>
        <taxon>Portuninae</taxon>
        <taxon>Portunus</taxon>
    </lineage>
</organism>
<evidence type="ECO:0000256" key="1">
    <source>
        <dbReference type="SAM" id="Phobius"/>
    </source>
</evidence>